<dbReference type="WBParaSite" id="Pan_g21997.t1">
    <property type="protein sequence ID" value="Pan_g21997.t1"/>
    <property type="gene ID" value="Pan_g21997"/>
</dbReference>
<dbReference type="PROSITE" id="PS50866">
    <property type="entry name" value="GOLD"/>
    <property type="match status" value="1"/>
</dbReference>
<dbReference type="Proteomes" id="UP000492821">
    <property type="component" value="Unassembled WGS sequence"/>
</dbReference>
<dbReference type="CDD" id="cd00170">
    <property type="entry name" value="SEC14"/>
    <property type="match status" value="1"/>
</dbReference>
<dbReference type="Pfam" id="PF00650">
    <property type="entry name" value="CRAL_TRIO"/>
    <property type="match status" value="1"/>
</dbReference>
<evidence type="ECO:0000259" key="2">
    <source>
        <dbReference type="PROSITE" id="PS50191"/>
    </source>
</evidence>
<dbReference type="SMART" id="SM00516">
    <property type="entry name" value="SEC14"/>
    <property type="match status" value="1"/>
</dbReference>
<organism evidence="4 5">
    <name type="scientific">Panagrellus redivivus</name>
    <name type="common">Microworm</name>
    <dbReference type="NCBI Taxonomy" id="6233"/>
    <lineage>
        <taxon>Eukaryota</taxon>
        <taxon>Metazoa</taxon>
        <taxon>Ecdysozoa</taxon>
        <taxon>Nematoda</taxon>
        <taxon>Chromadorea</taxon>
        <taxon>Rhabditida</taxon>
        <taxon>Tylenchina</taxon>
        <taxon>Panagrolaimomorpha</taxon>
        <taxon>Panagrolaimoidea</taxon>
        <taxon>Panagrolaimidae</taxon>
        <taxon>Panagrellus</taxon>
    </lineage>
</organism>
<dbReference type="PANTHER" id="PTHR23324:SF88">
    <property type="entry name" value="CRAL-TRIO DOMAIN-CONTAINING PROTEIN"/>
    <property type="match status" value="1"/>
</dbReference>
<dbReference type="PROSITE" id="PS50191">
    <property type="entry name" value="CRAL_TRIO"/>
    <property type="match status" value="1"/>
</dbReference>
<protein>
    <submittedName>
        <fullName evidence="5">CRAL-TRIO domain-containing protein</fullName>
    </submittedName>
</protein>
<dbReference type="PANTHER" id="PTHR23324">
    <property type="entry name" value="SEC14 RELATED PROTEIN"/>
    <property type="match status" value="1"/>
</dbReference>
<evidence type="ECO:0000259" key="3">
    <source>
        <dbReference type="PROSITE" id="PS50866"/>
    </source>
</evidence>
<feature type="region of interest" description="Disordered" evidence="1">
    <location>
        <begin position="1"/>
        <end position="27"/>
    </location>
</feature>
<reference evidence="5" key="2">
    <citation type="submission" date="2020-10" db="UniProtKB">
        <authorList>
            <consortium name="WormBaseParasite"/>
        </authorList>
    </citation>
    <scope>IDENTIFICATION</scope>
</reference>
<dbReference type="AlphaFoldDB" id="A0A7E4VMM3"/>
<dbReference type="SUPFAM" id="SSF52087">
    <property type="entry name" value="CRAL/TRIO domain"/>
    <property type="match status" value="1"/>
</dbReference>
<name>A0A7E4VMM3_PANRE</name>
<dbReference type="InterPro" id="IPR001251">
    <property type="entry name" value="CRAL-TRIO_dom"/>
</dbReference>
<dbReference type="InterPro" id="IPR036865">
    <property type="entry name" value="CRAL-TRIO_dom_sf"/>
</dbReference>
<dbReference type="InterPro" id="IPR036598">
    <property type="entry name" value="GOLD_dom_sf"/>
</dbReference>
<dbReference type="Gene3D" id="2.60.120.680">
    <property type="entry name" value="GOLD domain"/>
    <property type="match status" value="1"/>
</dbReference>
<sequence length="429" mass="47981">MLSFRRSLRRSARTAPTSDSTSVPNSNSEFQMAANISANDKLLIDELRSALKDDLELVPGYDDDLSLLRWLVGWDRRVDVVVPKLSQALQTVNALGLQNEDFTSLEAVKNYCDNISKPACYMPGSLIGHDKDGNVISLQCLGVIDGTGLLRSTMISDLYLMRIAESEGVMQLIRDSEQQTGRQYGTCVIIDLDGISMDSIDWAAIKVITGMLSKLQELFPDVLRKLYVIRAPSFIQLLWAAISPCLAKQTQQKIEFLGGDWKEKLRANIDPSTLYEHWGGTRPSDTPSGDVRMGGKVPKDLYYDPALDATAQRKDLIKLNVPARGSTFVPILVEGGVNPRRKLRWWWKCDSGDLDFAVRRAPCGVETASKAEEEGDAVCWPKWRLLTEFVPDSRAIKIPAPGLYKLTFDNSHGKLWSKTVKYYVTIEED</sequence>
<dbReference type="InterPro" id="IPR009038">
    <property type="entry name" value="GOLD_dom"/>
</dbReference>
<feature type="domain" description="CRAL-TRIO" evidence="2">
    <location>
        <begin position="114"/>
        <end position="286"/>
    </location>
</feature>
<evidence type="ECO:0000313" key="5">
    <source>
        <dbReference type="WBParaSite" id="Pan_g21997.t1"/>
    </source>
</evidence>
<keyword evidence="4" id="KW-1185">Reference proteome</keyword>
<reference evidence="4" key="1">
    <citation type="journal article" date="2013" name="Genetics">
        <title>The draft genome and transcriptome of Panagrellus redivivus are shaped by the harsh demands of a free-living lifestyle.</title>
        <authorList>
            <person name="Srinivasan J."/>
            <person name="Dillman A.R."/>
            <person name="Macchietto M.G."/>
            <person name="Heikkinen L."/>
            <person name="Lakso M."/>
            <person name="Fracchia K.M."/>
            <person name="Antoshechkin I."/>
            <person name="Mortazavi A."/>
            <person name="Wong G."/>
            <person name="Sternberg P.W."/>
        </authorList>
    </citation>
    <scope>NUCLEOTIDE SEQUENCE [LARGE SCALE GENOMIC DNA]</scope>
    <source>
        <strain evidence="4">MT8872</strain>
    </source>
</reference>
<accession>A0A7E4VMM3</accession>
<feature type="compositionally biased region" description="Basic residues" evidence="1">
    <location>
        <begin position="1"/>
        <end position="12"/>
    </location>
</feature>
<dbReference type="SUPFAM" id="SSF101576">
    <property type="entry name" value="Supernatant protein factor (SPF), C-terminal domain"/>
    <property type="match status" value="1"/>
</dbReference>
<dbReference type="Gene3D" id="3.40.525.10">
    <property type="entry name" value="CRAL-TRIO lipid binding domain"/>
    <property type="match status" value="1"/>
</dbReference>
<dbReference type="InterPro" id="IPR051064">
    <property type="entry name" value="SEC14/CRAL-TRIO_domain"/>
</dbReference>
<dbReference type="GO" id="GO:0005737">
    <property type="term" value="C:cytoplasm"/>
    <property type="evidence" value="ECO:0007669"/>
    <property type="project" value="TreeGrafter"/>
</dbReference>
<evidence type="ECO:0000313" key="4">
    <source>
        <dbReference type="Proteomes" id="UP000492821"/>
    </source>
</evidence>
<evidence type="ECO:0000256" key="1">
    <source>
        <dbReference type="SAM" id="MobiDB-lite"/>
    </source>
</evidence>
<feature type="domain" description="GOLD" evidence="3">
    <location>
        <begin position="314"/>
        <end position="426"/>
    </location>
</feature>
<proteinExistence type="predicted"/>